<dbReference type="RefSeq" id="WP_072315852.1">
    <property type="nucleotide sequence ID" value="NZ_FPJE01000002.1"/>
</dbReference>
<dbReference type="InterPro" id="IPR012292">
    <property type="entry name" value="Globin/Proto"/>
</dbReference>
<dbReference type="GO" id="GO:0019825">
    <property type="term" value="F:oxygen binding"/>
    <property type="evidence" value="ECO:0007669"/>
    <property type="project" value="InterPro"/>
</dbReference>
<dbReference type="CDD" id="cd08916">
    <property type="entry name" value="TrHb3_P"/>
    <property type="match status" value="1"/>
</dbReference>
<dbReference type="InterPro" id="IPR009050">
    <property type="entry name" value="Globin-like_sf"/>
</dbReference>
<dbReference type="EMBL" id="FPJE01000002">
    <property type="protein sequence ID" value="SFW20908.1"/>
    <property type="molecule type" value="Genomic_DNA"/>
</dbReference>
<evidence type="ECO:0000313" key="1">
    <source>
        <dbReference type="EMBL" id="SFW20908.1"/>
    </source>
</evidence>
<dbReference type="Gene3D" id="1.10.490.10">
    <property type="entry name" value="Globins"/>
    <property type="match status" value="1"/>
</dbReference>
<dbReference type="AlphaFoldDB" id="A0A1K1MCP1"/>
<name>A0A1K1MCP1_9FLAO</name>
<dbReference type="STRING" id="1150368.SAMN02927921_00569"/>
<evidence type="ECO:0000313" key="2">
    <source>
        <dbReference type="Proteomes" id="UP000182248"/>
    </source>
</evidence>
<gene>
    <name evidence="1" type="ORF">SAMN02927921_00569</name>
</gene>
<keyword evidence="2" id="KW-1185">Reference proteome</keyword>
<dbReference type="OrthoDB" id="25954at2"/>
<sequence length="126" mass="14900">MEDIKNREDIARLVVAFYEEVRNNTEIGPFFNRVITDWEEHYKQLTDFWESNLFHRGTYKGNPAMAHSGMDKASGHTVEMKHFGTWMRLWITTIDEKFSGELAERAKNNARKMSTYLFLAIYRGRS</sequence>
<organism evidence="1 2">
    <name type="scientific">Sinomicrobium oceani</name>
    <dbReference type="NCBI Taxonomy" id="1150368"/>
    <lineage>
        <taxon>Bacteria</taxon>
        <taxon>Pseudomonadati</taxon>
        <taxon>Bacteroidota</taxon>
        <taxon>Flavobacteriia</taxon>
        <taxon>Flavobacteriales</taxon>
        <taxon>Flavobacteriaceae</taxon>
        <taxon>Sinomicrobium</taxon>
    </lineage>
</organism>
<proteinExistence type="predicted"/>
<dbReference type="GO" id="GO:0020037">
    <property type="term" value="F:heme binding"/>
    <property type="evidence" value="ECO:0007669"/>
    <property type="project" value="InterPro"/>
</dbReference>
<protein>
    <submittedName>
        <fullName evidence="1">Hemoglobin</fullName>
    </submittedName>
</protein>
<accession>A0A1K1MCP1</accession>
<reference evidence="1 2" key="1">
    <citation type="submission" date="2016-11" db="EMBL/GenBank/DDBJ databases">
        <authorList>
            <person name="Jaros S."/>
            <person name="Januszkiewicz K."/>
            <person name="Wedrychowicz H."/>
        </authorList>
    </citation>
    <scope>NUCLEOTIDE SEQUENCE [LARGE SCALE GENOMIC DNA]</scope>
    <source>
        <strain evidence="1 2">CGMCC 1.12145</strain>
    </source>
</reference>
<dbReference type="SUPFAM" id="SSF46458">
    <property type="entry name" value="Globin-like"/>
    <property type="match status" value="1"/>
</dbReference>
<dbReference type="Proteomes" id="UP000182248">
    <property type="component" value="Unassembled WGS sequence"/>
</dbReference>